<dbReference type="AlphaFoldDB" id="A0AAJ0IE96"/>
<organism evidence="2 3">
    <name type="scientific">Neurospora hispaniola</name>
    <dbReference type="NCBI Taxonomy" id="588809"/>
    <lineage>
        <taxon>Eukaryota</taxon>
        <taxon>Fungi</taxon>
        <taxon>Dikarya</taxon>
        <taxon>Ascomycota</taxon>
        <taxon>Pezizomycotina</taxon>
        <taxon>Sordariomycetes</taxon>
        <taxon>Sordariomycetidae</taxon>
        <taxon>Sordariales</taxon>
        <taxon>Sordariaceae</taxon>
        <taxon>Neurospora</taxon>
    </lineage>
</organism>
<evidence type="ECO:0000313" key="2">
    <source>
        <dbReference type="EMBL" id="KAK3498087.1"/>
    </source>
</evidence>
<accession>A0AAJ0IE96</accession>
<gene>
    <name evidence="2" type="ORF">B0T23DRAFT_375850</name>
</gene>
<dbReference type="Proteomes" id="UP001285908">
    <property type="component" value="Unassembled WGS sequence"/>
</dbReference>
<comment type="caution">
    <text evidence="2">The sequence shown here is derived from an EMBL/GenBank/DDBJ whole genome shotgun (WGS) entry which is preliminary data.</text>
</comment>
<dbReference type="RefSeq" id="XP_062696351.1">
    <property type="nucleotide sequence ID" value="XM_062836912.1"/>
</dbReference>
<protein>
    <submittedName>
        <fullName evidence="2">Uncharacterized protein</fullName>
    </submittedName>
</protein>
<dbReference type="EMBL" id="JAULSX010000002">
    <property type="protein sequence ID" value="KAK3498087.1"/>
    <property type="molecule type" value="Genomic_DNA"/>
</dbReference>
<keyword evidence="3" id="KW-1185">Reference proteome</keyword>
<dbReference type="GeneID" id="87874534"/>
<proteinExistence type="predicted"/>
<keyword evidence="1" id="KW-0732">Signal</keyword>
<feature type="signal peptide" evidence="1">
    <location>
        <begin position="1"/>
        <end position="19"/>
    </location>
</feature>
<evidence type="ECO:0000313" key="3">
    <source>
        <dbReference type="Proteomes" id="UP001285908"/>
    </source>
</evidence>
<evidence type="ECO:0000256" key="1">
    <source>
        <dbReference type="SAM" id="SignalP"/>
    </source>
</evidence>
<feature type="chain" id="PRO_5042559533" evidence="1">
    <location>
        <begin position="20"/>
        <end position="223"/>
    </location>
</feature>
<sequence>MSLFSFFLFFSFHLQRPETERNRGTRKGAPCARPPIFHISTTCVTITRLNLDCGSQPANEFEHHWAPRFLLVKKRKANGVGKSKRGVQNSEHQEKREIRRYHRGLTTNTRKPPRPQDMLTPPLRNGAKPLLWFRYRMWFHGTGKIIFVSPVYVMARRESFAISVSAEVPASSSEESIIDMEITDLDAFPIFRPIFSLVADASLLPSLAPKERNGLLATKILNH</sequence>
<reference evidence="2 3" key="1">
    <citation type="journal article" date="2023" name="Mol. Phylogenet. Evol.">
        <title>Genome-scale phylogeny and comparative genomics of the fungal order Sordariales.</title>
        <authorList>
            <person name="Hensen N."/>
            <person name="Bonometti L."/>
            <person name="Westerberg I."/>
            <person name="Brannstrom I.O."/>
            <person name="Guillou S."/>
            <person name="Cros-Aarteil S."/>
            <person name="Calhoun S."/>
            <person name="Haridas S."/>
            <person name="Kuo A."/>
            <person name="Mondo S."/>
            <person name="Pangilinan J."/>
            <person name="Riley R."/>
            <person name="LaButti K."/>
            <person name="Andreopoulos B."/>
            <person name="Lipzen A."/>
            <person name="Chen C."/>
            <person name="Yan M."/>
            <person name="Daum C."/>
            <person name="Ng V."/>
            <person name="Clum A."/>
            <person name="Steindorff A."/>
            <person name="Ohm R.A."/>
            <person name="Martin F."/>
            <person name="Silar P."/>
            <person name="Natvig D.O."/>
            <person name="Lalanne C."/>
            <person name="Gautier V."/>
            <person name="Ament-Velasquez S.L."/>
            <person name="Kruys A."/>
            <person name="Hutchinson M.I."/>
            <person name="Powell A.J."/>
            <person name="Barry K."/>
            <person name="Miller A.N."/>
            <person name="Grigoriev I.V."/>
            <person name="Debuchy R."/>
            <person name="Gladieux P."/>
            <person name="Hiltunen Thoren M."/>
            <person name="Johannesson H."/>
        </authorList>
    </citation>
    <scope>NUCLEOTIDE SEQUENCE [LARGE SCALE GENOMIC DNA]</scope>
    <source>
        <strain evidence="2 3">FGSC 10403</strain>
    </source>
</reference>
<name>A0AAJ0IE96_9PEZI</name>